<dbReference type="EMBL" id="CAJPIN010017365">
    <property type="protein sequence ID" value="CAG2061815.1"/>
    <property type="molecule type" value="Genomic_DNA"/>
</dbReference>
<gene>
    <name evidence="1" type="ORF">TPAB3V08_LOCUS8768</name>
</gene>
<accession>A0ABN7P1L1</accession>
<protein>
    <submittedName>
        <fullName evidence="1">Uncharacterized protein</fullName>
    </submittedName>
</protein>
<proteinExistence type="predicted"/>
<evidence type="ECO:0000313" key="2">
    <source>
        <dbReference type="Proteomes" id="UP001153148"/>
    </source>
</evidence>
<dbReference type="Proteomes" id="UP001153148">
    <property type="component" value="Unassembled WGS sequence"/>
</dbReference>
<reference evidence="1" key="1">
    <citation type="submission" date="2021-03" db="EMBL/GenBank/DDBJ databases">
        <authorList>
            <person name="Tran Van P."/>
        </authorList>
    </citation>
    <scope>NUCLEOTIDE SEQUENCE</scope>
</reference>
<feature type="non-terminal residue" evidence="1">
    <location>
        <position position="52"/>
    </location>
</feature>
<comment type="caution">
    <text evidence="1">The sequence shown here is derived from an EMBL/GenBank/DDBJ whole genome shotgun (WGS) entry which is preliminary data.</text>
</comment>
<keyword evidence="2" id="KW-1185">Reference proteome</keyword>
<sequence>MKKTICVFPLKVLDQQIGARSQISLRTAVREEAVRARQGVEQFSCTKKFNSK</sequence>
<organism evidence="1 2">
    <name type="scientific">Timema podura</name>
    <name type="common">Walking stick</name>
    <dbReference type="NCBI Taxonomy" id="61482"/>
    <lineage>
        <taxon>Eukaryota</taxon>
        <taxon>Metazoa</taxon>
        <taxon>Ecdysozoa</taxon>
        <taxon>Arthropoda</taxon>
        <taxon>Hexapoda</taxon>
        <taxon>Insecta</taxon>
        <taxon>Pterygota</taxon>
        <taxon>Neoptera</taxon>
        <taxon>Polyneoptera</taxon>
        <taxon>Phasmatodea</taxon>
        <taxon>Timematodea</taxon>
        <taxon>Timematoidea</taxon>
        <taxon>Timematidae</taxon>
        <taxon>Timema</taxon>
    </lineage>
</organism>
<name>A0ABN7P1L1_TIMPD</name>
<evidence type="ECO:0000313" key="1">
    <source>
        <dbReference type="EMBL" id="CAG2061815.1"/>
    </source>
</evidence>